<feature type="compositionally biased region" description="Polar residues" evidence="3">
    <location>
        <begin position="1"/>
        <end position="20"/>
    </location>
</feature>
<feature type="region of interest" description="Disordered" evidence="3">
    <location>
        <begin position="470"/>
        <end position="508"/>
    </location>
</feature>
<feature type="DNA-binding region" description="HMG box" evidence="1">
    <location>
        <begin position="71"/>
        <end position="139"/>
    </location>
</feature>
<sequence>MALPSNNKQLSNVAVQNQRLKSGGTSGNSSQKENHQSPFVSSPFGHHGFHPQKLGKGPSAEPRVPKPPKPPEKPLMPYMRYSRKVWDQVKAQNVELKLWEIGKIIGQMWRDLPSDEKTEFVEEYEAEKVEYEKNLKTYYNSPPYLAYVAAKTKGKSAQITGEDRDSHDRSTSGNKQDRRIEIQPAEDDDDAEETYSIKHVSYARYLRNHHLIHEIFSDTVVPDVRTIVTSSRMQHFYCKIQSLKNHQKKMESEVEQLVEKFETTKRKLSEASDAFQEEIQKYCKRAVDEDYFNELVEKEYERLRKERISANNNNITLEESKKDTSPSTTTPLCDPSSTTNTDVFPEPPSSLVEEVSIEPNDGEIQTDQANKETFLTPPIPANNILQGSAPLNNQPHVNFASSYNQTNCIAPQNQNPMPPPSSVQPYFNPSQLFPNSPKALYSYSQGLPPYSATQNILPYSSLLPYQQHHISTGRPTQQHGSLPEFQTMAPQSEDRDEFEDTCNSISPE</sequence>
<evidence type="ECO:0000256" key="1">
    <source>
        <dbReference type="PROSITE-ProRule" id="PRU00267"/>
    </source>
</evidence>
<gene>
    <name evidence="5" type="primary">Smarce1_1</name>
    <name evidence="5" type="ORF">g.39477</name>
</gene>
<dbReference type="GO" id="GO:0016922">
    <property type="term" value="F:nuclear receptor binding"/>
    <property type="evidence" value="ECO:0007669"/>
    <property type="project" value="TreeGrafter"/>
</dbReference>
<organism evidence="5">
    <name type="scientific">Lygus hesperus</name>
    <name type="common">Western plant bug</name>
    <dbReference type="NCBI Taxonomy" id="30085"/>
    <lineage>
        <taxon>Eukaryota</taxon>
        <taxon>Metazoa</taxon>
        <taxon>Ecdysozoa</taxon>
        <taxon>Arthropoda</taxon>
        <taxon>Hexapoda</taxon>
        <taxon>Insecta</taxon>
        <taxon>Pterygota</taxon>
        <taxon>Neoptera</taxon>
        <taxon>Paraneoptera</taxon>
        <taxon>Hemiptera</taxon>
        <taxon>Heteroptera</taxon>
        <taxon>Panheteroptera</taxon>
        <taxon>Cimicomorpha</taxon>
        <taxon>Miridae</taxon>
        <taxon>Mirini</taxon>
        <taxon>Lygus</taxon>
    </lineage>
</organism>
<reference evidence="5" key="1">
    <citation type="journal article" date="2016" name="Gigascience">
        <title>De novo construction of an expanded transcriptome assembly for the western tarnished plant bug, Lygus hesperus.</title>
        <authorList>
            <person name="Tassone E.E."/>
            <person name="Geib S.M."/>
            <person name="Hall B."/>
            <person name="Fabrick J.A."/>
            <person name="Brent C.S."/>
            <person name="Hull J.J."/>
        </authorList>
    </citation>
    <scope>NUCLEOTIDE SEQUENCE</scope>
</reference>
<feature type="region of interest" description="Disordered" evidence="3">
    <location>
        <begin position="157"/>
        <end position="193"/>
    </location>
</feature>
<dbReference type="InterPro" id="IPR036910">
    <property type="entry name" value="HMG_box_dom_sf"/>
</dbReference>
<keyword evidence="2" id="KW-0175">Coiled coil</keyword>
<keyword evidence="1" id="KW-0539">Nucleus</keyword>
<feature type="compositionally biased region" description="Acidic residues" evidence="3">
    <location>
        <begin position="184"/>
        <end position="193"/>
    </location>
</feature>
<dbReference type="EMBL" id="GDHC01007885">
    <property type="protein sequence ID" value="JAQ10744.1"/>
    <property type="molecule type" value="Transcribed_RNA"/>
</dbReference>
<feature type="domain" description="HMG box" evidence="4">
    <location>
        <begin position="71"/>
        <end position="139"/>
    </location>
</feature>
<keyword evidence="1" id="KW-0238">DNA-binding</keyword>
<evidence type="ECO:0000259" key="4">
    <source>
        <dbReference type="PROSITE" id="PS50118"/>
    </source>
</evidence>
<dbReference type="PANTHER" id="PTHR46232:SF1">
    <property type="entry name" value="SWI_SNF-RELATED MATRIX-ASSOCIATED ACTIN-DEPENDENT REGULATOR OF CHROMATIN SUBFAMILY E MEMBER 1"/>
    <property type="match status" value="1"/>
</dbReference>
<dbReference type="Gene3D" id="1.10.30.10">
    <property type="entry name" value="High mobility group box domain"/>
    <property type="match status" value="1"/>
</dbReference>
<evidence type="ECO:0000256" key="2">
    <source>
        <dbReference type="SAM" id="Coils"/>
    </source>
</evidence>
<evidence type="ECO:0000313" key="5">
    <source>
        <dbReference type="EMBL" id="JAQ10744.1"/>
    </source>
</evidence>
<feature type="region of interest" description="Disordered" evidence="3">
    <location>
        <begin position="1"/>
        <end position="76"/>
    </location>
</feature>
<dbReference type="GO" id="GO:0016514">
    <property type="term" value="C:SWI/SNF complex"/>
    <property type="evidence" value="ECO:0007669"/>
    <property type="project" value="TreeGrafter"/>
</dbReference>
<dbReference type="GO" id="GO:0045892">
    <property type="term" value="P:negative regulation of DNA-templated transcription"/>
    <property type="evidence" value="ECO:0007669"/>
    <property type="project" value="TreeGrafter"/>
</dbReference>
<feature type="compositionally biased region" description="Basic and acidic residues" evidence="3">
    <location>
        <begin position="161"/>
        <end position="181"/>
    </location>
</feature>
<name>A0A146LSF8_LYGHE</name>
<dbReference type="GO" id="GO:0031492">
    <property type="term" value="F:nucleosomal DNA binding"/>
    <property type="evidence" value="ECO:0007669"/>
    <property type="project" value="TreeGrafter"/>
</dbReference>
<dbReference type="CDD" id="cd21983">
    <property type="entry name" value="HMG-box_SMARCE1"/>
    <property type="match status" value="1"/>
</dbReference>
<dbReference type="SMART" id="SM00398">
    <property type="entry name" value="HMG"/>
    <property type="match status" value="1"/>
</dbReference>
<dbReference type="Pfam" id="PF00505">
    <property type="entry name" value="HMG_box"/>
    <property type="match status" value="1"/>
</dbReference>
<dbReference type="AlphaFoldDB" id="A0A146LSF8"/>
<dbReference type="PROSITE" id="PS50118">
    <property type="entry name" value="HMG_BOX_2"/>
    <property type="match status" value="1"/>
</dbReference>
<feature type="compositionally biased region" description="Polar residues" evidence="3">
    <location>
        <begin position="470"/>
        <end position="480"/>
    </location>
</feature>
<feature type="compositionally biased region" description="Polar residues" evidence="3">
    <location>
        <begin position="27"/>
        <end position="40"/>
    </location>
</feature>
<feature type="coiled-coil region" evidence="2">
    <location>
        <begin position="114"/>
        <end position="141"/>
    </location>
</feature>
<dbReference type="InterPro" id="IPR009071">
    <property type="entry name" value="HMG_box_dom"/>
</dbReference>
<dbReference type="FunFam" id="1.10.30.10:FF:000048">
    <property type="entry name" value="Putative SWI/SNF-related matrix-associated actin-dependent regulator chromatin subfamily E member"/>
    <property type="match status" value="1"/>
</dbReference>
<dbReference type="SUPFAM" id="SSF47095">
    <property type="entry name" value="HMG-box"/>
    <property type="match status" value="1"/>
</dbReference>
<accession>A0A146LSF8</accession>
<feature type="region of interest" description="Disordered" evidence="3">
    <location>
        <begin position="314"/>
        <end position="348"/>
    </location>
</feature>
<evidence type="ECO:0000256" key="3">
    <source>
        <dbReference type="SAM" id="MobiDB-lite"/>
    </source>
</evidence>
<dbReference type="PANTHER" id="PTHR46232">
    <property type="entry name" value="SMARCE1 REGULATOR OF CHROMATIN"/>
    <property type="match status" value="1"/>
</dbReference>
<proteinExistence type="predicted"/>
<protein>
    <submittedName>
        <fullName evidence="5">SWI/SNF-related matrix-associated actin-dependent regulator of chromatin subfamily E member 1</fullName>
    </submittedName>
</protein>